<feature type="transmembrane region" description="Helical" evidence="6">
    <location>
        <begin position="206"/>
        <end position="226"/>
    </location>
</feature>
<dbReference type="PANTHER" id="PTHR32322">
    <property type="entry name" value="INNER MEMBRANE TRANSPORTER"/>
    <property type="match status" value="1"/>
</dbReference>
<evidence type="ECO:0000256" key="3">
    <source>
        <dbReference type="ARBA" id="ARBA00022692"/>
    </source>
</evidence>
<evidence type="ECO:0000259" key="7">
    <source>
        <dbReference type="Pfam" id="PF00892"/>
    </source>
</evidence>
<reference evidence="8 9" key="1">
    <citation type="submission" date="2020-08" db="EMBL/GenBank/DDBJ databases">
        <title>Exploring microbial biodiversity for novel pathways involved in the catabolism of aromatic compounds derived from lignin.</title>
        <authorList>
            <person name="Elkins J."/>
        </authorList>
    </citation>
    <scope>NUCLEOTIDE SEQUENCE [LARGE SCALE GENOMIC DNA]</scope>
    <source>
        <strain evidence="8 9">B1D3A</strain>
    </source>
</reference>
<sequence>MLVLVMLLWSGNSIVARAIHEEVPPFTLAFWRWAGASLIVLPATWRYIAADRDIIRRGWPRILLLGILGVGSFNAFFYSGLQFTTASNSLLIQAAVPALVLALNFFIFHSRPRPVQVAGCLVAAAGVLAIIFRRDPAALRAMQFNIGDLLILGAVVVWSLYTVLLRLRPPVNALTFLGLTILIGALAMLPFSLIELQSRAVHLTPGVLAGVAYIIALPSIVAYFMYNRAVEEIGAADAGQVVNLQPLFGALLAILILGEPLHAYHVLGMALILLGIGATMFARATRNATPQD</sequence>
<evidence type="ECO:0000313" key="8">
    <source>
        <dbReference type="EMBL" id="MBB5985357.1"/>
    </source>
</evidence>
<feature type="transmembrane region" description="Helical" evidence="6">
    <location>
        <begin position="115"/>
        <end position="132"/>
    </location>
</feature>
<gene>
    <name evidence="8" type="ORF">HNP60_001331</name>
</gene>
<comment type="caution">
    <text evidence="8">The sequence shown here is derived from an EMBL/GenBank/DDBJ whole genome shotgun (WGS) entry which is preliminary data.</text>
</comment>
<comment type="similarity">
    <text evidence="2">Belongs to the EamA transporter family.</text>
</comment>
<feature type="domain" description="EamA" evidence="7">
    <location>
        <begin position="146"/>
        <end position="277"/>
    </location>
</feature>
<dbReference type="InterPro" id="IPR037185">
    <property type="entry name" value="EmrE-like"/>
</dbReference>
<dbReference type="SUPFAM" id="SSF103481">
    <property type="entry name" value="Multidrug resistance efflux transporter EmrE"/>
    <property type="match status" value="2"/>
</dbReference>
<feature type="transmembrane region" description="Helical" evidence="6">
    <location>
        <begin position="90"/>
        <end position="108"/>
    </location>
</feature>
<proteinExistence type="inferred from homology"/>
<evidence type="ECO:0000256" key="6">
    <source>
        <dbReference type="SAM" id="Phobius"/>
    </source>
</evidence>
<comment type="subcellular location">
    <subcellularLocation>
        <location evidence="1">Membrane</location>
        <topology evidence="1">Multi-pass membrane protein</topology>
    </subcellularLocation>
</comment>
<keyword evidence="3 6" id="KW-0812">Transmembrane</keyword>
<evidence type="ECO:0000256" key="2">
    <source>
        <dbReference type="ARBA" id="ARBA00007362"/>
    </source>
</evidence>
<keyword evidence="4 6" id="KW-1133">Transmembrane helix</keyword>
<evidence type="ECO:0000313" key="9">
    <source>
        <dbReference type="Proteomes" id="UP001138540"/>
    </source>
</evidence>
<feature type="transmembrane region" description="Helical" evidence="6">
    <location>
        <begin position="171"/>
        <end position="194"/>
    </location>
</feature>
<feature type="transmembrane region" description="Helical" evidence="6">
    <location>
        <begin position="263"/>
        <end position="282"/>
    </location>
</feature>
<dbReference type="Pfam" id="PF00892">
    <property type="entry name" value="EamA"/>
    <property type="match status" value="2"/>
</dbReference>
<feature type="transmembrane region" description="Helical" evidence="6">
    <location>
        <begin position="28"/>
        <end position="49"/>
    </location>
</feature>
<dbReference type="EMBL" id="JACHKA010000001">
    <property type="protein sequence ID" value="MBB5985357.1"/>
    <property type="molecule type" value="Genomic_DNA"/>
</dbReference>
<keyword evidence="5 6" id="KW-0472">Membrane</keyword>
<feature type="transmembrane region" description="Helical" evidence="6">
    <location>
        <begin position="61"/>
        <end position="78"/>
    </location>
</feature>
<feature type="domain" description="EamA" evidence="7">
    <location>
        <begin position="2"/>
        <end position="131"/>
    </location>
</feature>
<evidence type="ECO:0000256" key="1">
    <source>
        <dbReference type="ARBA" id="ARBA00004141"/>
    </source>
</evidence>
<dbReference type="InterPro" id="IPR000620">
    <property type="entry name" value="EamA_dom"/>
</dbReference>
<evidence type="ECO:0000256" key="5">
    <source>
        <dbReference type="ARBA" id="ARBA00023136"/>
    </source>
</evidence>
<dbReference type="RefSeq" id="WP_260394751.1">
    <property type="nucleotide sequence ID" value="NZ_JACHKA010000001.1"/>
</dbReference>
<dbReference type="InterPro" id="IPR050638">
    <property type="entry name" value="AA-Vitamin_Transporters"/>
</dbReference>
<dbReference type="PANTHER" id="PTHR32322:SF2">
    <property type="entry name" value="EAMA DOMAIN-CONTAINING PROTEIN"/>
    <property type="match status" value="1"/>
</dbReference>
<evidence type="ECO:0000256" key="4">
    <source>
        <dbReference type="ARBA" id="ARBA00022989"/>
    </source>
</evidence>
<organism evidence="8 9">
    <name type="scientific">Sphingobium lignivorans</name>
    <dbReference type="NCBI Taxonomy" id="2735886"/>
    <lineage>
        <taxon>Bacteria</taxon>
        <taxon>Pseudomonadati</taxon>
        <taxon>Pseudomonadota</taxon>
        <taxon>Alphaproteobacteria</taxon>
        <taxon>Sphingomonadales</taxon>
        <taxon>Sphingomonadaceae</taxon>
        <taxon>Sphingobium</taxon>
    </lineage>
</organism>
<keyword evidence="9" id="KW-1185">Reference proteome</keyword>
<name>A0ABR6NFF2_9SPHN</name>
<feature type="transmembrane region" description="Helical" evidence="6">
    <location>
        <begin position="144"/>
        <end position="164"/>
    </location>
</feature>
<feature type="transmembrane region" description="Helical" evidence="6">
    <location>
        <begin position="238"/>
        <end position="257"/>
    </location>
</feature>
<protein>
    <submittedName>
        <fullName evidence="8">Drug/metabolite transporter (DMT)-like permease</fullName>
    </submittedName>
</protein>
<accession>A0ABR6NFF2</accession>
<dbReference type="Proteomes" id="UP001138540">
    <property type="component" value="Unassembled WGS sequence"/>
</dbReference>